<protein>
    <submittedName>
        <fullName evidence="1">Uncharacterized protein</fullName>
    </submittedName>
</protein>
<dbReference type="KEGG" id="gaw:V144x_09470"/>
<dbReference type="EMBL" id="CP037920">
    <property type="protein sequence ID" value="QDT95503.1"/>
    <property type="molecule type" value="Genomic_DNA"/>
</dbReference>
<evidence type="ECO:0000313" key="2">
    <source>
        <dbReference type="Proteomes" id="UP000318704"/>
    </source>
</evidence>
<dbReference type="AlphaFoldDB" id="A0A517VR77"/>
<organism evidence="1 2">
    <name type="scientific">Gimesia aquarii</name>
    <dbReference type="NCBI Taxonomy" id="2527964"/>
    <lineage>
        <taxon>Bacteria</taxon>
        <taxon>Pseudomonadati</taxon>
        <taxon>Planctomycetota</taxon>
        <taxon>Planctomycetia</taxon>
        <taxon>Planctomycetales</taxon>
        <taxon>Planctomycetaceae</taxon>
        <taxon>Gimesia</taxon>
    </lineage>
</organism>
<gene>
    <name evidence="1" type="ORF">V144x_09470</name>
</gene>
<proteinExistence type="predicted"/>
<accession>A0A517VR77</accession>
<dbReference type="Proteomes" id="UP000318704">
    <property type="component" value="Chromosome"/>
</dbReference>
<name>A0A517VR77_9PLAN</name>
<dbReference type="RefSeq" id="WP_144982054.1">
    <property type="nucleotide sequence ID" value="NZ_CP037920.1"/>
</dbReference>
<reference evidence="1 2" key="1">
    <citation type="submission" date="2019-03" db="EMBL/GenBank/DDBJ databases">
        <title>Deep-cultivation of Planctomycetes and their phenomic and genomic characterization uncovers novel biology.</title>
        <authorList>
            <person name="Wiegand S."/>
            <person name="Jogler M."/>
            <person name="Boedeker C."/>
            <person name="Pinto D."/>
            <person name="Vollmers J."/>
            <person name="Rivas-Marin E."/>
            <person name="Kohn T."/>
            <person name="Peeters S.H."/>
            <person name="Heuer A."/>
            <person name="Rast P."/>
            <person name="Oberbeckmann S."/>
            <person name="Bunk B."/>
            <person name="Jeske O."/>
            <person name="Meyerdierks A."/>
            <person name="Storesund J.E."/>
            <person name="Kallscheuer N."/>
            <person name="Luecker S."/>
            <person name="Lage O.M."/>
            <person name="Pohl T."/>
            <person name="Merkel B.J."/>
            <person name="Hornburger P."/>
            <person name="Mueller R.-W."/>
            <person name="Bruemmer F."/>
            <person name="Labrenz M."/>
            <person name="Spormann A.M."/>
            <person name="Op den Camp H."/>
            <person name="Overmann J."/>
            <person name="Amann R."/>
            <person name="Jetten M.S.M."/>
            <person name="Mascher T."/>
            <person name="Medema M.H."/>
            <person name="Devos D.P."/>
            <person name="Kaster A.-K."/>
            <person name="Ovreas L."/>
            <person name="Rohde M."/>
            <person name="Galperin M.Y."/>
            <person name="Jogler C."/>
        </authorList>
    </citation>
    <scope>NUCLEOTIDE SEQUENCE [LARGE SCALE GENOMIC DNA]</scope>
    <source>
        <strain evidence="1 2">V144</strain>
    </source>
</reference>
<evidence type="ECO:0000313" key="1">
    <source>
        <dbReference type="EMBL" id="QDT95503.1"/>
    </source>
</evidence>
<sequence>MNQRSLQKCFDITLLTAVALQLNACGYPEVSPKTYEISKALYSICNQKSKERLETITKLIQSSLESQEITESEANWLNEIVAQANEGEWESATLEARQLMEDQVGR</sequence>